<evidence type="ECO:0000259" key="7">
    <source>
        <dbReference type="Pfam" id="PF06271"/>
    </source>
</evidence>
<accession>A0ABN5YPV9</accession>
<evidence type="ECO:0000313" key="9">
    <source>
        <dbReference type="Proteomes" id="UP000465609"/>
    </source>
</evidence>
<dbReference type="Proteomes" id="UP000465609">
    <property type="component" value="Chromosome"/>
</dbReference>
<feature type="transmembrane region" description="Helical" evidence="6">
    <location>
        <begin position="136"/>
        <end position="154"/>
    </location>
</feature>
<reference evidence="8 9" key="1">
    <citation type="journal article" date="2019" name="Emerg. Microbes Infect.">
        <title>Comprehensive subspecies identification of 175 nontuberculous mycobacteria species based on 7547 genomic profiles.</title>
        <authorList>
            <person name="Matsumoto Y."/>
            <person name="Kinjo T."/>
            <person name="Motooka D."/>
            <person name="Nabeya D."/>
            <person name="Jung N."/>
            <person name="Uechi K."/>
            <person name="Horii T."/>
            <person name="Iida T."/>
            <person name="Fujita J."/>
            <person name="Nakamura S."/>
        </authorList>
    </citation>
    <scope>NUCLEOTIDE SEQUENCE [LARGE SCALE GENOMIC DNA]</scope>
    <source>
        <strain evidence="8 9">JCM 15296</strain>
    </source>
</reference>
<evidence type="ECO:0000256" key="6">
    <source>
        <dbReference type="SAM" id="Phobius"/>
    </source>
</evidence>
<proteinExistence type="predicted"/>
<dbReference type="InterPro" id="IPR051791">
    <property type="entry name" value="Pra-immunoreactive"/>
</dbReference>
<feature type="domain" description="RDD" evidence="7">
    <location>
        <begin position="21"/>
        <end position="166"/>
    </location>
</feature>
<evidence type="ECO:0000256" key="5">
    <source>
        <dbReference type="ARBA" id="ARBA00023136"/>
    </source>
</evidence>
<gene>
    <name evidence="8" type="primary">pra</name>
    <name evidence="8" type="ORF">MAUB_17050</name>
</gene>
<feature type="transmembrane region" description="Helical" evidence="6">
    <location>
        <begin position="69"/>
        <end position="95"/>
    </location>
</feature>
<organism evidence="8 9">
    <name type="scientific">Mycolicibacterium aubagnense</name>
    <dbReference type="NCBI Taxonomy" id="319707"/>
    <lineage>
        <taxon>Bacteria</taxon>
        <taxon>Bacillati</taxon>
        <taxon>Actinomycetota</taxon>
        <taxon>Actinomycetes</taxon>
        <taxon>Mycobacteriales</taxon>
        <taxon>Mycobacteriaceae</taxon>
        <taxon>Mycolicibacterium</taxon>
    </lineage>
</organism>
<protein>
    <submittedName>
        <fullName evidence="8">RDD family protein</fullName>
    </submittedName>
</protein>
<evidence type="ECO:0000256" key="4">
    <source>
        <dbReference type="ARBA" id="ARBA00022989"/>
    </source>
</evidence>
<keyword evidence="2" id="KW-1003">Cell membrane</keyword>
<dbReference type="PANTHER" id="PTHR36115:SF6">
    <property type="entry name" value="PROLINE-RICH ANTIGEN HOMOLOG"/>
    <property type="match status" value="1"/>
</dbReference>
<evidence type="ECO:0000256" key="1">
    <source>
        <dbReference type="ARBA" id="ARBA00004651"/>
    </source>
</evidence>
<name>A0ABN5YPV9_9MYCO</name>
<feature type="transmembrane region" description="Helical" evidence="6">
    <location>
        <begin position="28"/>
        <end position="48"/>
    </location>
</feature>
<keyword evidence="9" id="KW-1185">Reference proteome</keyword>
<keyword evidence="4 6" id="KW-1133">Transmembrane helix</keyword>
<comment type="subcellular location">
    <subcellularLocation>
        <location evidence="1">Cell membrane</location>
        <topology evidence="1">Multi-pass membrane protein</topology>
    </subcellularLocation>
</comment>
<dbReference type="PANTHER" id="PTHR36115">
    <property type="entry name" value="PROLINE-RICH ANTIGEN HOMOLOG-RELATED"/>
    <property type="match status" value="1"/>
</dbReference>
<keyword evidence="3 6" id="KW-0812">Transmembrane</keyword>
<keyword evidence="5 6" id="KW-0472">Membrane</keyword>
<evidence type="ECO:0000313" key="8">
    <source>
        <dbReference type="EMBL" id="BBX83832.1"/>
    </source>
</evidence>
<evidence type="ECO:0000256" key="2">
    <source>
        <dbReference type="ARBA" id="ARBA00022475"/>
    </source>
</evidence>
<dbReference type="EMBL" id="AP022577">
    <property type="protein sequence ID" value="BBX83832.1"/>
    <property type="molecule type" value="Genomic_DNA"/>
</dbReference>
<sequence length="174" mass="18785">MTEQPFPQPPTYAGAPAASPYTPWLTRVLAFLIDYIPYAIIVGIGYGIEAMTQETICANDSSEYNLGQFCVTGNSSMGVAAFLASVAVGLVYLVWNYGFKQGTTGSSIGKSIMKFKVVSEQTGQPTGVGMSIVRQLAHFLDAVICYIGFLFPLFDAKRQTIADKVMKTVCLPLT</sequence>
<dbReference type="Pfam" id="PF06271">
    <property type="entry name" value="RDD"/>
    <property type="match status" value="1"/>
</dbReference>
<evidence type="ECO:0000256" key="3">
    <source>
        <dbReference type="ARBA" id="ARBA00022692"/>
    </source>
</evidence>
<dbReference type="InterPro" id="IPR010432">
    <property type="entry name" value="RDD"/>
</dbReference>